<accession>A0A915IEX9</accession>
<evidence type="ECO:0000313" key="4">
    <source>
        <dbReference type="WBParaSite" id="nRc.2.0.1.t11776-RA"/>
    </source>
</evidence>
<feature type="compositionally biased region" description="Basic and acidic residues" evidence="2">
    <location>
        <begin position="189"/>
        <end position="200"/>
    </location>
</feature>
<feature type="compositionally biased region" description="Pro residues" evidence="2">
    <location>
        <begin position="140"/>
        <end position="159"/>
    </location>
</feature>
<evidence type="ECO:0000256" key="2">
    <source>
        <dbReference type="SAM" id="MobiDB-lite"/>
    </source>
</evidence>
<feature type="compositionally biased region" description="Low complexity" evidence="2">
    <location>
        <begin position="289"/>
        <end position="308"/>
    </location>
</feature>
<sequence length="308" mass="34443">IRDENSTLRKIDAELQSEIKELNNLYKKTRLELDRCIHEKWAESRRYEREKTAIQSENALLRARLVSNAPPMQRSDDEKNQPLSSPETGRQPTAAINPGDISNNSSEAELTGIARASPIFPLVESKNVSHKKTAQLPTMPSYPPPPPMGMMSYGPPPPLSGYMSAGGGSSSFYGPFEDYRRASPAQSPRDFHYSSRHDIRGGQPRRNKSKARSNPSRSPSPTYASSGPRRETSDYGLGNNASKNRRARSRGGASNRDRREESQSPPPPTSSRRRHDARRGLNNDDEDGYQASSSQQQYNSRYSTSLYK</sequence>
<protein>
    <submittedName>
        <fullName evidence="4">Uncharacterized protein</fullName>
    </submittedName>
</protein>
<evidence type="ECO:0000313" key="3">
    <source>
        <dbReference type="Proteomes" id="UP000887565"/>
    </source>
</evidence>
<evidence type="ECO:0000256" key="1">
    <source>
        <dbReference type="SAM" id="Coils"/>
    </source>
</evidence>
<dbReference type="AlphaFoldDB" id="A0A915IEX9"/>
<proteinExistence type="predicted"/>
<keyword evidence="3" id="KW-1185">Reference proteome</keyword>
<dbReference type="Proteomes" id="UP000887565">
    <property type="component" value="Unplaced"/>
</dbReference>
<feature type="compositionally biased region" description="Polar residues" evidence="2">
    <location>
        <begin position="212"/>
        <end position="225"/>
    </location>
</feature>
<keyword evidence="1" id="KW-0175">Coiled coil</keyword>
<feature type="region of interest" description="Disordered" evidence="2">
    <location>
        <begin position="60"/>
        <end position="308"/>
    </location>
</feature>
<organism evidence="3 4">
    <name type="scientific">Romanomermis culicivorax</name>
    <name type="common">Nematode worm</name>
    <dbReference type="NCBI Taxonomy" id="13658"/>
    <lineage>
        <taxon>Eukaryota</taxon>
        <taxon>Metazoa</taxon>
        <taxon>Ecdysozoa</taxon>
        <taxon>Nematoda</taxon>
        <taxon>Enoplea</taxon>
        <taxon>Dorylaimia</taxon>
        <taxon>Mermithida</taxon>
        <taxon>Mermithoidea</taxon>
        <taxon>Mermithidae</taxon>
        <taxon>Romanomermis</taxon>
    </lineage>
</organism>
<dbReference type="WBParaSite" id="nRc.2.0.1.t11776-RA">
    <property type="protein sequence ID" value="nRc.2.0.1.t11776-RA"/>
    <property type="gene ID" value="nRc.2.0.1.g11776"/>
</dbReference>
<feature type="compositionally biased region" description="Polar residues" evidence="2">
    <location>
        <begin position="81"/>
        <end position="91"/>
    </location>
</feature>
<feature type="coiled-coil region" evidence="1">
    <location>
        <begin position="8"/>
        <end position="39"/>
    </location>
</feature>
<reference evidence="4" key="1">
    <citation type="submission" date="2022-11" db="UniProtKB">
        <authorList>
            <consortium name="WormBaseParasite"/>
        </authorList>
    </citation>
    <scope>IDENTIFICATION</scope>
</reference>
<name>A0A915IEX9_ROMCU</name>